<keyword evidence="2 5" id="KW-0812">Transmembrane</keyword>
<accession>A2C7T0</accession>
<dbReference type="AlphaFoldDB" id="A2C7T0"/>
<feature type="transmembrane region" description="Helical" evidence="5">
    <location>
        <begin position="45"/>
        <end position="66"/>
    </location>
</feature>
<evidence type="ECO:0000256" key="1">
    <source>
        <dbReference type="ARBA" id="ARBA00004141"/>
    </source>
</evidence>
<sequence length="255" mass="26019">MVLWDLLVFVPLGLLAGGLAGLLGIGGGLIFAPLLLWMGLSPHQALATSTFAIVPTALSGTLTHLFAGGFQLRAGLSIGVAAFLSSLLFSKIGLDVSGWFLLTLQVGLYLVVAATIRSEPHQAGQQLKSTLFLPGLAVVGSVAGFSAGLLGLGGGLLMVPLMVNGLAVPIHLAIRLSTLAVTCSATAASLQFLSEGRGSAGIGLLLGGVAALAAYWSASRLQRVSGNRLAWMLRTLLLLLAFGTGRQALTLAMGH</sequence>
<dbReference type="HOGENOM" id="CLU_045498_5_4_3"/>
<keyword evidence="4 5" id="KW-0472">Membrane</keyword>
<evidence type="ECO:0000256" key="2">
    <source>
        <dbReference type="ARBA" id="ARBA00022692"/>
    </source>
</evidence>
<proteinExistence type="inferred from homology"/>
<dbReference type="RefSeq" id="WP_011825454.1">
    <property type="nucleotide sequence ID" value="NC_008820.1"/>
</dbReference>
<dbReference type="GO" id="GO:0005886">
    <property type="term" value="C:plasma membrane"/>
    <property type="evidence" value="ECO:0007669"/>
    <property type="project" value="UniProtKB-SubCell"/>
</dbReference>
<dbReference type="EMBL" id="CP000554">
    <property type="protein sequence ID" value="ABM77540.1"/>
    <property type="molecule type" value="Genomic_DNA"/>
</dbReference>
<name>A2C7T0_PROM3</name>
<comment type="similarity">
    <text evidence="5">Belongs to the 4-toluene sulfonate uptake permease (TSUP) (TC 2.A.102) family.</text>
</comment>
<evidence type="ECO:0000256" key="4">
    <source>
        <dbReference type="ARBA" id="ARBA00023136"/>
    </source>
</evidence>
<dbReference type="PANTHER" id="PTHR43483:SF3">
    <property type="entry name" value="MEMBRANE TRANSPORTER PROTEIN HI_0806-RELATED"/>
    <property type="match status" value="1"/>
</dbReference>
<evidence type="ECO:0000256" key="5">
    <source>
        <dbReference type="RuleBase" id="RU363041"/>
    </source>
</evidence>
<feature type="transmembrane region" description="Helical" evidence="5">
    <location>
        <begin position="12"/>
        <end position="38"/>
    </location>
</feature>
<dbReference type="KEGG" id="pmf:P9303_07891"/>
<feature type="transmembrane region" description="Helical" evidence="5">
    <location>
        <begin position="199"/>
        <end position="217"/>
    </location>
</feature>
<gene>
    <name evidence="6" type="ordered locus">P9303_07891</name>
</gene>
<feature type="transmembrane region" description="Helical" evidence="5">
    <location>
        <begin position="136"/>
        <end position="160"/>
    </location>
</feature>
<organism evidence="6 7">
    <name type="scientific">Prochlorococcus marinus (strain MIT 9303)</name>
    <dbReference type="NCBI Taxonomy" id="59922"/>
    <lineage>
        <taxon>Bacteria</taxon>
        <taxon>Bacillati</taxon>
        <taxon>Cyanobacteriota</taxon>
        <taxon>Cyanophyceae</taxon>
        <taxon>Synechococcales</taxon>
        <taxon>Prochlorococcaceae</taxon>
        <taxon>Prochlorococcus</taxon>
    </lineage>
</organism>
<keyword evidence="3 5" id="KW-1133">Transmembrane helix</keyword>
<evidence type="ECO:0000313" key="7">
    <source>
        <dbReference type="Proteomes" id="UP000002274"/>
    </source>
</evidence>
<evidence type="ECO:0000313" key="6">
    <source>
        <dbReference type="EMBL" id="ABM77540.1"/>
    </source>
</evidence>
<feature type="transmembrane region" description="Helical" evidence="5">
    <location>
        <begin position="96"/>
        <end position="116"/>
    </location>
</feature>
<reference evidence="6 7" key="1">
    <citation type="journal article" date="2007" name="PLoS Genet.">
        <title>Patterns and implications of gene gain and loss in the evolution of Prochlorococcus.</title>
        <authorList>
            <person name="Kettler G.C."/>
            <person name="Martiny A.C."/>
            <person name="Huang K."/>
            <person name="Zucker J."/>
            <person name="Coleman M.L."/>
            <person name="Rodrigue S."/>
            <person name="Chen F."/>
            <person name="Lapidus A."/>
            <person name="Ferriera S."/>
            <person name="Johnson J."/>
            <person name="Steglich C."/>
            <person name="Church G.M."/>
            <person name="Richardson P."/>
            <person name="Chisholm S.W."/>
        </authorList>
    </citation>
    <scope>NUCLEOTIDE SEQUENCE [LARGE SCALE GENOMIC DNA]</scope>
    <source>
        <strain evidence="6 7">MIT 9303</strain>
    </source>
</reference>
<protein>
    <recommendedName>
        <fullName evidence="5">Probable membrane transporter protein</fullName>
    </recommendedName>
</protein>
<dbReference type="InterPro" id="IPR002781">
    <property type="entry name" value="TM_pro_TauE-like"/>
</dbReference>
<dbReference type="STRING" id="59922.P9303_07891"/>
<comment type="subcellular location">
    <subcellularLocation>
        <location evidence="5">Cell membrane</location>
        <topology evidence="5">Multi-pass membrane protein</topology>
    </subcellularLocation>
    <subcellularLocation>
        <location evidence="1">Membrane</location>
        <topology evidence="1">Multi-pass membrane protein</topology>
    </subcellularLocation>
</comment>
<feature type="transmembrane region" description="Helical" evidence="5">
    <location>
        <begin position="229"/>
        <end position="249"/>
    </location>
</feature>
<dbReference type="Proteomes" id="UP000002274">
    <property type="component" value="Chromosome"/>
</dbReference>
<dbReference type="BioCyc" id="PMAR59922:G1G80-715-MONOMER"/>
<keyword evidence="5" id="KW-1003">Cell membrane</keyword>
<dbReference type="PANTHER" id="PTHR43483">
    <property type="entry name" value="MEMBRANE TRANSPORTER PROTEIN HI_0806-RELATED"/>
    <property type="match status" value="1"/>
</dbReference>
<dbReference type="Pfam" id="PF01925">
    <property type="entry name" value="TauE"/>
    <property type="match status" value="1"/>
</dbReference>
<evidence type="ECO:0000256" key="3">
    <source>
        <dbReference type="ARBA" id="ARBA00022989"/>
    </source>
</evidence>